<sequence length="135" mass="15308">MAKRARVRKLKTHIEGMDEVIKQMEEMGDAATEVLDKASKAGADIVLFEAKQRVPVDTGRLKESLILKKSKLKKAHIKSQYYVTKKGRVKYFAPVELGTSKMKAQPFLRPAVDKNMRKVARTINEEILQAIGRIK</sequence>
<reference evidence="1 2" key="1">
    <citation type="submission" date="2023-04" db="EMBL/GenBank/DDBJ databases">
        <authorList>
            <person name="Hsu D."/>
        </authorList>
    </citation>
    <scope>NUCLEOTIDE SEQUENCE [LARGE SCALE GENOMIC DNA]</scope>
    <source>
        <strain evidence="1 2">MK1</strain>
    </source>
</reference>
<evidence type="ECO:0000313" key="1">
    <source>
        <dbReference type="EMBL" id="WRO21001.1"/>
    </source>
</evidence>
<gene>
    <name evidence="1" type="ORF">MFMK1_000792</name>
</gene>
<dbReference type="Proteomes" id="UP001329915">
    <property type="component" value="Chromosome"/>
</dbReference>
<dbReference type="AlphaFoldDB" id="A0AAU0UL85"/>
<organism evidence="1 2">
    <name type="scientific">Metallumcola ferriviriculae</name>
    <dbReference type="NCBI Taxonomy" id="3039180"/>
    <lineage>
        <taxon>Bacteria</taxon>
        <taxon>Bacillati</taxon>
        <taxon>Bacillota</taxon>
        <taxon>Clostridia</taxon>
        <taxon>Neomoorellales</taxon>
        <taxon>Desulfitibacteraceae</taxon>
        <taxon>Metallumcola</taxon>
    </lineage>
</organism>
<dbReference type="KEGG" id="dbc:MFMK1_000792"/>
<dbReference type="Pfam" id="PF04883">
    <property type="entry name" value="HK97-gp10_like"/>
    <property type="match status" value="1"/>
</dbReference>
<dbReference type="NCBIfam" id="TIGR01725">
    <property type="entry name" value="phge_HK97_gp10"/>
    <property type="match status" value="1"/>
</dbReference>
<dbReference type="InterPro" id="IPR010064">
    <property type="entry name" value="HK97-gp10_tail"/>
</dbReference>
<proteinExistence type="predicted"/>
<evidence type="ECO:0000313" key="2">
    <source>
        <dbReference type="Proteomes" id="UP001329915"/>
    </source>
</evidence>
<name>A0AAU0UL85_9FIRM</name>
<protein>
    <submittedName>
        <fullName evidence="1">HK97 gp10 family phage protein</fullName>
    </submittedName>
</protein>
<dbReference type="RefSeq" id="WP_366923874.1">
    <property type="nucleotide sequence ID" value="NZ_CP121694.1"/>
</dbReference>
<dbReference type="EMBL" id="CP121694">
    <property type="protein sequence ID" value="WRO21001.1"/>
    <property type="molecule type" value="Genomic_DNA"/>
</dbReference>
<accession>A0AAU0UL85</accession>
<keyword evidence="2" id="KW-1185">Reference proteome</keyword>